<dbReference type="InterPro" id="IPR029058">
    <property type="entry name" value="AB_hydrolase_fold"/>
</dbReference>
<dbReference type="PANTHER" id="PTHR45856">
    <property type="entry name" value="ALPHA/BETA-HYDROLASES SUPERFAMILY PROTEIN"/>
    <property type="match status" value="1"/>
</dbReference>
<dbReference type="InterPro" id="IPR002921">
    <property type="entry name" value="Fungal_lipase-type"/>
</dbReference>
<organism evidence="8 9">
    <name type="scientific">Pyrrhoderma noxium</name>
    <dbReference type="NCBI Taxonomy" id="2282107"/>
    <lineage>
        <taxon>Eukaryota</taxon>
        <taxon>Fungi</taxon>
        <taxon>Dikarya</taxon>
        <taxon>Basidiomycota</taxon>
        <taxon>Agaricomycotina</taxon>
        <taxon>Agaricomycetes</taxon>
        <taxon>Hymenochaetales</taxon>
        <taxon>Hymenochaetaceae</taxon>
        <taxon>Pyrrhoderma</taxon>
    </lineage>
</organism>
<dbReference type="Gene3D" id="3.40.50.1820">
    <property type="entry name" value="alpha/beta hydrolase"/>
    <property type="match status" value="1"/>
</dbReference>
<keyword evidence="1" id="KW-1015">Disulfide bond</keyword>
<feature type="compositionally biased region" description="Polar residues" evidence="5">
    <location>
        <begin position="269"/>
        <end position="285"/>
    </location>
</feature>
<evidence type="ECO:0000256" key="6">
    <source>
        <dbReference type="SAM" id="SignalP"/>
    </source>
</evidence>
<feature type="signal peptide" evidence="6">
    <location>
        <begin position="1"/>
        <end position="18"/>
    </location>
</feature>
<evidence type="ECO:0000313" key="8">
    <source>
        <dbReference type="EMBL" id="PAV19763.1"/>
    </source>
</evidence>
<evidence type="ECO:0000256" key="3">
    <source>
        <dbReference type="ARBA" id="ARBA00047591"/>
    </source>
</evidence>
<sequence>MLPLVLSVLAASALLSDASPLRATNLLRRQSITQLSTTQISKFKPFTFFASAAYCDPSTTIDWSCGDNCDANSQFQPTASGGDGKATQFWYVGFDPNSNAVVVAHQGTDPKSIISLSVDADFTLQNLDPSLFPGIDDSIKVHNGFADSHARAAEDVLSAVQDTLSAHSRASVTMVGHSLGGALALLDSVFLPLHLPEGTQFKTVTYGMPRVGNQEFADYVDENVTSLNGGTGLTHINNKEDVVPIVPGRFLGFVHPSGEIHIQDDDSWDSCSGQDNDSDNCSTGDVKSVLTGDVSEHDGPYDSYSG</sequence>
<evidence type="ECO:0000259" key="7">
    <source>
        <dbReference type="Pfam" id="PF01764"/>
    </source>
</evidence>
<feature type="domain" description="Fungal lipase-type" evidence="7">
    <location>
        <begin position="102"/>
        <end position="249"/>
    </location>
</feature>
<keyword evidence="6" id="KW-0732">Signal</keyword>
<dbReference type="Pfam" id="PF01764">
    <property type="entry name" value="Lipase_3"/>
    <property type="match status" value="1"/>
</dbReference>
<dbReference type="InterPro" id="IPR051218">
    <property type="entry name" value="Sec_MonoDiacylglyc_Lipase"/>
</dbReference>
<dbReference type="InParanoid" id="A0A286UJG0"/>
<name>A0A286UJG0_9AGAM</name>
<dbReference type="SUPFAM" id="SSF53474">
    <property type="entry name" value="alpha/beta-Hydrolases"/>
    <property type="match status" value="1"/>
</dbReference>
<evidence type="ECO:0000256" key="4">
    <source>
        <dbReference type="ARBA" id="ARBA00048461"/>
    </source>
</evidence>
<dbReference type="EMBL" id="NBII01000004">
    <property type="protein sequence ID" value="PAV19763.1"/>
    <property type="molecule type" value="Genomic_DNA"/>
</dbReference>
<evidence type="ECO:0000256" key="2">
    <source>
        <dbReference type="ARBA" id="ARBA00043996"/>
    </source>
</evidence>
<dbReference type="AlphaFoldDB" id="A0A286UJG0"/>
<dbReference type="OrthoDB" id="426718at2759"/>
<evidence type="ECO:0000313" key="9">
    <source>
        <dbReference type="Proteomes" id="UP000217199"/>
    </source>
</evidence>
<evidence type="ECO:0000256" key="5">
    <source>
        <dbReference type="SAM" id="MobiDB-lite"/>
    </source>
</evidence>
<feature type="chain" id="PRO_5013816930" evidence="6">
    <location>
        <begin position="19"/>
        <end position="306"/>
    </location>
</feature>
<protein>
    <submittedName>
        <fullName evidence="8">Lipase</fullName>
    </submittedName>
</protein>
<reference evidence="8 9" key="1">
    <citation type="journal article" date="2017" name="Mol. Ecol.">
        <title>Comparative and population genomic landscape of Phellinus noxius: A hypervariable fungus causing root rot in trees.</title>
        <authorList>
            <person name="Chung C.L."/>
            <person name="Lee T.J."/>
            <person name="Akiba M."/>
            <person name="Lee H.H."/>
            <person name="Kuo T.H."/>
            <person name="Liu D."/>
            <person name="Ke H.M."/>
            <person name="Yokoi T."/>
            <person name="Roa M.B."/>
            <person name="Lu M.J."/>
            <person name="Chang Y.Y."/>
            <person name="Ann P.J."/>
            <person name="Tsai J.N."/>
            <person name="Chen C.Y."/>
            <person name="Tzean S.S."/>
            <person name="Ota Y."/>
            <person name="Hattori T."/>
            <person name="Sahashi N."/>
            <person name="Liou R.F."/>
            <person name="Kikuchi T."/>
            <person name="Tsai I.J."/>
        </authorList>
    </citation>
    <scope>NUCLEOTIDE SEQUENCE [LARGE SCALE GENOMIC DNA]</scope>
    <source>
        <strain evidence="8 9">FFPRI411160</strain>
    </source>
</reference>
<dbReference type="Proteomes" id="UP000217199">
    <property type="component" value="Unassembled WGS sequence"/>
</dbReference>
<dbReference type="GO" id="GO:0006629">
    <property type="term" value="P:lipid metabolic process"/>
    <property type="evidence" value="ECO:0007669"/>
    <property type="project" value="InterPro"/>
</dbReference>
<accession>A0A286UJG0</accession>
<gene>
    <name evidence="8" type="ORF">PNOK_0469700</name>
</gene>
<feature type="region of interest" description="Disordered" evidence="5">
    <location>
        <begin position="264"/>
        <end position="306"/>
    </location>
</feature>
<comment type="catalytic activity">
    <reaction evidence="4">
        <text>a monoacylglycerol + H2O = glycerol + a fatty acid + H(+)</text>
        <dbReference type="Rhea" id="RHEA:15245"/>
        <dbReference type="ChEBI" id="CHEBI:15377"/>
        <dbReference type="ChEBI" id="CHEBI:15378"/>
        <dbReference type="ChEBI" id="CHEBI:17408"/>
        <dbReference type="ChEBI" id="CHEBI:17754"/>
        <dbReference type="ChEBI" id="CHEBI:28868"/>
    </reaction>
</comment>
<dbReference type="CDD" id="cd00519">
    <property type="entry name" value="Lipase_3"/>
    <property type="match status" value="1"/>
</dbReference>
<comment type="similarity">
    <text evidence="2">Belongs to the AB hydrolase superfamily. Lipase family. Class 3 subfamily.</text>
</comment>
<keyword evidence="9" id="KW-1185">Reference proteome</keyword>
<comment type="caution">
    <text evidence="8">The sequence shown here is derived from an EMBL/GenBank/DDBJ whole genome shotgun (WGS) entry which is preliminary data.</text>
</comment>
<evidence type="ECO:0000256" key="1">
    <source>
        <dbReference type="ARBA" id="ARBA00023157"/>
    </source>
</evidence>
<dbReference type="PANTHER" id="PTHR45856:SF25">
    <property type="entry name" value="FUNGAL LIPASE-LIKE DOMAIN-CONTAINING PROTEIN"/>
    <property type="match status" value="1"/>
</dbReference>
<comment type="catalytic activity">
    <reaction evidence="3">
        <text>a diacylglycerol + H2O = a monoacylglycerol + a fatty acid + H(+)</text>
        <dbReference type="Rhea" id="RHEA:32731"/>
        <dbReference type="ChEBI" id="CHEBI:15377"/>
        <dbReference type="ChEBI" id="CHEBI:15378"/>
        <dbReference type="ChEBI" id="CHEBI:17408"/>
        <dbReference type="ChEBI" id="CHEBI:18035"/>
        <dbReference type="ChEBI" id="CHEBI:28868"/>
    </reaction>
</comment>
<proteinExistence type="inferred from homology"/>